<dbReference type="InterPro" id="IPR049203">
    <property type="entry name" value="DUF6818"/>
</dbReference>
<feature type="compositionally biased region" description="Basic and acidic residues" evidence="1">
    <location>
        <begin position="38"/>
        <end position="50"/>
    </location>
</feature>
<organism evidence="3 4">
    <name type="scientific">Phytophthora nicotianae CJ01A1</name>
    <dbReference type="NCBI Taxonomy" id="1317063"/>
    <lineage>
        <taxon>Eukaryota</taxon>
        <taxon>Sar</taxon>
        <taxon>Stramenopiles</taxon>
        <taxon>Oomycota</taxon>
        <taxon>Peronosporomycetes</taxon>
        <taxon>Peronosporales</taxon>
        <taxon>Peronosporaceae</taxon>
        <taxon>Phytophthora</taxon>
    </lineage>
</organism>
<evidence type="ECO:0000313" key="4">
    <source>
        <dbReference type="Proteomes" id="UP000018958"/>
    </source>
</evidence>
<name>W2WGN2_PHYNI</name>
<dbReference type="AlphaFoldDB" id="W2WGN2"/>
<comment type="caution">
    <text evidence="3">The sequence shown here is derived from an EMBL/GenBank/DDBJ whole genome shotgun (WGS) entry which is preliminary data.</text>
</comment>
<feature type="compositionally biased region" description="Polar residues" evidence="1">
    <location>
        <begin position="120"/>
        <end position="131"/>
    </location>
</feature>
<sequence>MRRKFRKLVAKKKPSGINREVPKSKRPILLAQEIHEMIEEKAGSNEKIDGTDGGEDDDELLRHVESVARDRNGQQRPNGGIEERVSVEGDTDDMTMGEAASDSDTTGRERLRETRELNVEPQNEDSTLISEQTDESSDRLPNADATTSLGTIATGLGNIP</sequence>
<evidence type="ECO:0000256" key="1">
    <source>
        <dbReference type="SAM" id="MobiDB-lite"/>
    </source>
</evidence>
<feature type="compositionally biased region" description="Basic and acidic residues" evidence="1">
    <location>
        <begin position="60"/>
        <end position="73"/>
    </location>
</feature>
<feature type="region of interest" description="Disordered" evidence="1">
    <location>
        <begin position="1"/>
        <end position="24"/>
    </location>
</feature>
<evidence type="ECO:0000313" key="3">
    <source>
        <dbReference type="EMBL" id="ETP09263.1"/>
    </source>
</evidence>
<feature type="compositionally biased region" description="Basic residues" evidence="1">
    <location>
        <begin position="1"/>
        <end position="14"/>
    </location>
</feature>
<proteinExistence type="predicted"/>
<dbReference type="Pfam" id="PF20681">
    <property type="entry name" value="DUF6818"/>
    <property type="match status" value="1"/>
</dbReference>
<feature type="non-terminal residue" evidence="3">
    <location>
        <position position="160"/>
    </location>
</feature>
<accession>W2WGN2</accession>
<reference evidence="3 4" key="1">
    <citation type="submission" date="2013-11" db="EMBL/GenBank/DDBJ databases">
        <title>The Genome Sequence of Phytophthora parasitica CJ01A1.</title>
        <authorList>
            <consortium name="The Broad Institute Genomics Platform"/>
            <person name="Russ C."/>
            <person name="Tyler B."/>
            <person name="Panabieres F."/>
            <person name="Shan W."/>
            <person name="Tripathy S."/>
            <person name="Grunwald N."/>
            <person name="Machado M."/>
            <person name="Johnson C.S."/>
            <person name="Walker B."/>
            <person name="Young S.K."/>
            <person name="Zeng Q."/>
            <person name="Gargeya S."/>
            <person name="Fitzgerald M."/>
            <person name="Haas B."/>
            <person name="Abouelleil A."/>
            <person name="Allen A.W."/>
            <person name="Alvarado L."/>
            <person name="Arachchi H.M."/>
            <person name="Berlin A.M."/>
            <person name="Chapman S.B."/>
            <person name="Gainer-Dewar J."/>
            <person name="Goldberg J."/>
            <person name="Griggs A."/>
            <person name="Gujja S."/>
            <person name="Hansen M."/>
            <person name="Howarth C."/>
            <person name="Imamovic A."/>
            <person name="Ireland A."/>
            <person name="Larimer J."/>
            <person name="McCowan C."/>
            <person name="Murphy C."/>
            <person name="Pearson M."/>
            <person name="Poon T.W."/>
            <person name="Priest M."/>
            <person name="Roberts A."/>
            <person name="Saif S."/>
            <person name="Shea T."/>
            <person name="Sisk P."/>
            <person name="Sykes S."/>
            <person name="Wortman J."/>
            <person name="Nusbaum C."/>
            <person name="Birren B."/>
        </authorList>
    </citation>
    <scope>NUCLEOTIDE SEQUENCE [LARGE SCALE GENOMIC DNA]</scope>
    <source>
        <strain evidence="3 4">CJ01A1</strain>
    </source>
</reference>
<gene>
    <name evidence="3" type="ORF">F441_14863</name>
</gene>
<dbReference type="EMBL" id="ANIX01002992">
    <property type="protein sequence ID" value="ETP09263.1"/>
    <property type="molecule type" value="Genomic_DNA"/>
</dbReference>
<protein>
    <recommendedName>
        <fullName evidence="2">DUF6818 domain-containing protein</fullName>
    </recommendedName>
</protein>
<feature type="compositionally biased region" description="Basic and acidic residues" evidence="1">
    <location>
        <begin position="105"/>
        <end position="118"/>
    </location>
</feature>
<feature type="region of interest" description="Disordered" evidence="1">
    <location>
        <begin position="38"/>
        <end position="160"/>
    </location>
</feature>
<dbReference type="Proteomes" id="UP000018958">
    <property type="component" value="Unassembled WGS sequence"/>
</dbReference>
<evidence type="ECO:0000259" key="2">
    <source>
        <dbReference type="Pfam" id="PF20681"/>
    </source>
</evidence>
<feature type="domain" description="DUF6818" evidence="2">
    <location>
        <begin position="1"/>
        <end position="56"/>
    </location>
</feature>